<proteinExistence type="predicted"/>
<keyword evidence="2" id="KW-1185">Reference proteome</keyword>
<reference evidence="1 2" key="1">
    <citation type="submission" date="2013-08" db="EMBL/GenBank/DDBJ databases">
        <authorList>
            <person name="Weinstock G."/>
            <person name="Sodergren E."/>
            <person name="Wylie T."/>
            <person name="Fulton L."/>
            <person name="Fulton R."/>
            <person name="Fronick C."/>
            <person name="O'Laughlin M."/>
            <person name="Godfrey J."/>
            <person name="Miner T."/>
            <person name="Herter B."/>
            <person name="Appelbaum E."/>
            <person name="Cordes M."/>
            <person name="Lek S."/>
            <person name="Wollam A."/>
            <person name="Pepin K.H."/>
            <person name="Palsikar V.B."/>
            <person name="Mitreva M."/>
            <person name="Wilson R.K."/>
        </authorList>
    </citation>
    <scope>NUCLEOTIDE SEQUENCE [LARGE SCALE GENOMIC DNA]</scope>
    <source>
        <strain evidence="1 2">F0542</strain>
    </source>
</reference>
<sequence>MKILSKWVGSAVRLGPGWAAYTSMATMNRVSVAMIQAVANM</sequence>
<dbReference type="EMBL" id="AWSE01000003">
    <property type="protein sequence ID" value="ERH25929.1"/>
    <property type="molecule type" value="Genomic_DNA"/>
</dbReference>
<dbReference type="Proteomes" id="UP000016536">
    <property type="component" value="Unassembled WGS sequence"/>
</dbReference>
<organism evidence="1 2">
    <name type="scientific">Actinomyces johnsonii F0542</name>
    <dbReference type="NCBI Taxonomy" id="1321818"/>
    <lineage>
        <taxon>Bacteria</taxon>
        <taxon>Bacillati</taxon>
        <taxon>Actinomycetota</taxon>
        <taxon>Actinomycetes</taxon>
        <taxon>Actinomycetales</taxon>
        <taxon>Actinomycetaceae</taxon>
        <taxon>Actinomyces</taxon>
    </lineage>
</organism>
<dbReference type="AlphaFoldDB" id="U1QWR4"/>
<protein>
    <submittedName>
        <fullName evidence="1">Uncharacterized protein</fullName>
    </submittedName>
</protein>
<dbReference type="HOGENOM" id="CLU_3264499_0_0_11"/>
<evidence type="ECO:0000313" key="2">
    <source>
        <dbReference type="Proteomes" id="UP000016536"/>
    </source>
</evidence>
<dbReference type="PATRIC" id="fig|1321818.3.peg.18"/>
<name>U1QWR4_9ACTO</name>
<evidence type="ECO:0000313" key="1">
    <source>
        <dbReference type="EMBL" id="ERH25929.1"/>
    </source>
</evidence>
<comment type="caution">
    <text evidence="1">The sequence shown here is derived from an EMBL/GenBank/DDBJ whole genome shotgun (WGS) entry which is preliminary data.</text>
</comment>
<accession>U1QWR4</accession>
<gene>
    <name evidence="1" type="ORF">HMPREF1979_00023</name>
</gene>